<dbReference type="CDD" id="cd00093">
    <property type="entry name" value="HTH_XRE"/>
    <property type="match status" value="1"/>
</dbReference>
<dbReference type="GO" id="GO:0003677">
    <property type="term" value="F:DNA binding"/>
    <property type="evidence" value="ECO:0007669"/>
    <property type="project" value="InterPro"/>
</dbReference>
<dbReference type="SUPFAM" id="SSF47413">
    <property type="entry name" value="lambda repressor-like DNA-binding domains"/>
    <property type="match status" value="1"/>
</dbReference>
<organism evidence="2 3">
    <name type="scientific">Lactococcus lactis subsp. lactis</name>
    <name type="common">Streptococcus lactis</name>
    <dbReference type="NCBI Taxonomy" id="1360"/>
    <lineage>
        <taxon>Bacteria</taxon>
        <taxon>Bacillati</taxon>
        <taxon>Bacillota</taxon>
        <taxon>Bacilli</taxon>
        <taxon>Lactobacillales</taxon>
        <taxon>Streptococcaceae</taxon>
        <taxon>Lactococcus</taxon>
    </lineage>
</organism>
<dbReference type="InterPro" id="IPR001387">
    <property type="entry name" value="Cro/C1-type_HTH"/>
</dbReference>
<evidence type="ECO:0000259" key="1">
    <source>
        <dbReference type="PROSITE" id="PS50943"/>
    </source>
</evidence>
<dbReference type="EMBL" id="CP028160">
    <property type="protein sequence ID" value="AWN66980.1"/>
    <property type="molecule type" value="Genomic_DNA"/>
</dbReference>
<dbReference type="InterPro" id="IPR010982">
    <property type="entry name" value="Lambda_DNA-bd_dom_sf"/>
</dbReference>
<accession>A0A2Z3KGZ9</accession>
<protein>
    <submittedName>
        <fullName evidence="2">XRE family transcriptional regulator</fullName>
    </submittedName>
</protein>
<dbReference type="Pfam" id="PF01381">
    <property type="entry name" value="HTH_3"/>
    <property type="match status" value="1"/>
</dbReference>
<evidence type="ECO:0000313" key="2">
    <source>
        <dbReference type="EMBL" id="AWN66980.1"/>
    </source>
</evidence>
<dbReference type="PROSITE" id="PS50943">
    <property type="entry name" value="HTH_CROC1"/>
    <property type="match status" value="1"/>
</dbReference>
<gene>
    <name evidence="2" type="ORF">LL14B4_12780</name>
</gene>
<dbReference type="GeneID" id="89634652"/>
<evidence type="ECO:0000313" key="3">
    <source>
        <dbReference type="Proteomes" id="UP000245919"/>
    </source>
</evidence>
<dbReference type="RefSeq" id="WP_109991394.1">
    <property type="nucleotide sequence ID" value="NZ_CP028160.1"/>
</dbReference>
<dbReference type="Proteomes" id="UP000245919">
    <property type="component" value="Chromosome"/>
</dbReference>
<dbReference type="AlphaFoldDB" id="A0A2Z3KGZ9"/>
<dbReference type="SMART" id="SM00530">
    <property type="entry name" value="HTH_XRE"/>
    <property type="match status" value="1"/>
</dbReference>
<feature type="domain" description="HTH cro/C1-type" evidence="1">
    <location>
        <begin position="5"/>
        <end position="60"/>
    </location>
</feature>
<dbReference type="Gene3D" id="1.10.260.40">
    <property type="entry name" value="lambda repressor-like DNA-binding domains"/>
    <property type="match status" value="1"/>
</dbReference>
<reference evidence="2 3" key="1">
    <citation type="submission" date="2018-03" db="EMBL/GenBank/DDBJ databases">
        <title>Genome sequence of Lactococcus lactis strain 14B4 from almond drupe.</title>
        <authorList>
            <person name="Tran T.D."/>
            <person name="McGarvey J.A."/>
            <person name="Huynh S."/>
            <person name="Parker C.T."/>
        </authorList>
    </citation>
    <scope>NUCLEOTIDE SEQUENCE [LARGE SCALE GENOMIC DNA]</scope>
    <source>
        <strain evidence="2 3">14B4</strain>
    </source>
</reference>
<proteinExistence type="predicted"/>
<sequence length="65" mass="7484">MIEIIQQKMREKKLSQSQLASLVGIKQQYISKILLGRVNKPSFEIVVKIAEVLDIDLNQFKKKGK</sequence>
<name>A0A2Z3KGZ9_LACLL</name>